<keyword evidence="2" id="KW-0732">Signal</keyword>
<protein>
    <recommendedName>
        <fullName evidence="5">Lipoprotein</fullName>
    </recommendedName>
</protein>
<accession>A0A922TIC4</accession>
<evidence type="ECO:0000313" key="3">
    <source>
        <dbReference type="EMBL" id="KRM35929.1"/>
    </source>
</evidence>
<dbReference type="AlphaFoldDB" id="A0A922TIC4"/>
<dbReference type="PROSITE" id="PS51257">
    <property type="entry name" value="PROKAR_LIPOPROTEIN"/>
    <property type="match status" value="1"/>
</dbReference>
<evidence type="ECO:0000313" key="4">
    <source>
        <dbReference type="Proteomes" id="UP000051085"/>
    </source>
</evidence>
<reference evidence="3 4" key="1">
    <citation type="journal article" date="2015" name="Genome Announc.">
        <title>Expanding the biotechnology potential of lactobacilli through comparative genomics of 213 strains and associated genera.</title>
        <authorList>
            <person name="Sun Z."/>
            <person name="Harris H.M."/>
            <person name="McCann A."/>
            <person name="Guo C."/>
            <person name="Argimon S."/>
            <person name="Zhang W."/>
            <person name="Yang X."/>
            <person name="Jeffery I.B."/>
            <person name="Cooney J.C."/>
            <person name="Kagawa T.F."/>
            <person name="Liu W."/>
            <person name="Song Y."/>
            <person name="Salvetti E."/>
            <person name="Wrobel A."/>
            <person name="Rasinkangas P."/>
            <person name="Parkhill J."/>
            <person name="Rea M.C."/>
            <person name="O'Sullivan O."/>
            <person name="Ritari J."/>
            <person name="Douillard F.P."/>
            <person name="Paul Ross R."/>
            <person name="Yang R."/>
            <person name="Briner A.E."/>
            <person name="Felis G.E."/>
            <person name="de Vos W.M."/>
            <person name="Barrangou R."/>
            <person name="Klaenhammer T.R."/>
            <person name="Caufield P.W."/>
            <person name="Cui Y."/>
            <person name="Zhang H."/>
            <person name="O'Toole P.W."/>
        </authorList>
    </citation>
    <scope>NUCLEOTIDE SEQUENCE [LARGE SCALE GENOMIC DNA]</scope>
    <source>
        <strain evidence="3 4">DSM 8475</strain>
    </source>
</reference>
<dbReference type="GeneID" id="87978908"/>
<dbReference type="EMBL" id="AZGO01000058">
    <property type="protein sequence ID" value="KRM35929.1"/>
    <property type="molecule type" value="Genomic_DNA"/>
</dbReference>
<evidence type="ECO:0000256" key="2">
    <source>
        <dbReference type="SAM" id="SignalP"/>
    </source>
</evidence>
<name>A0A922TIC4_9LACO</name>
<organism evidence="3 4">
    <name type="scientific">Limosilactobacillus pontis DSM 8475</name>
    <dbReference type="NCBI Taxonomy" id="1423794"/>
    <lineage>
        <taxon>Bacteria</taxon>
        <taxon>Bacillati</taxon>
        <taxon>Bacillota</taxon>
        <taxon>Bacilli</taxon>
        <taxon>Lactobacillales</taxon>
        <taxon>Lactobacillaceae</taxon>
        <taxon>Limosilactobacillus</taxon>
    </lineage>
</organism>
<feature type="compositionally biased region" description="Low complexity" evidence="1">
    <location>
        <begin position="28"/>
        <end position="39"/>
    </location>
</feature>
<gene>
    <name evidence="3" type="ORF">FD34_GL000418</name>
</gene>
<dbReference type="Proteomes" id="UP000051085">
    <property type="component" value="Unassembled WGS sequence"/>
</dbReference>
<feature type="chain" id="PRO_5039126846" description="Lipoprotein" evidence="2">
    <location>
        <begin position="21"/>
        <end position="351"/>
    </location>
</feature>
<feature type="signal peptide" evidence="2">
    <location>
        <begin position="1"/>
        <end position="20"/>
    </location>
</feature>
<feature type="region of interest" description="Disordered" evidence="1">
    <location>
        <begin position="176"/>
        <end position="206"/>
    </location>
</feature>
<feature type="region of interest" description="Disordered" evidence="1">
    <location>
        <begin position="27"/>
        <end position="48"/>
    </location>
</feature>
<sequence length="351" mass="38383">MNKQRTGLLLATGVLVLTLAGCGNHVGSQQTSENSSSTSLIAKRSRTKVSAQGMTPQQAVSLVTAYAGNRYGGQWARVAKQARQSQLVVNLYPTDRYRLSDNGQGMAYEVTANGQVTGLIYTIDRDDDVVIYQNAKNGQAAKKLATVTKSAMADYINQYGQGDLVNQLAKSAQVVDKSGATSSDSNGSATNQHDRVTGKYGNKGPFDVPGDMRGAWYSADYDDNSTMTISDHRMIIDGDTVSLYHQDPQYAADNERPSADLIEATKHWGRTQYLHTDNGTWLNVQGWFQGAGDGTSYMVKTENINDKPVKVLVVGEGAENWVSAVYYPTKTMAQQQADQKYDDLHYQDDDE</sequence>
<evidence type="ECO:0000256" key="1">
    <source>
        <dbReference type="SAM" id="MobiDB-lite"/>
    </source>
</evidence>
<proteinExistence type="predicted"/>
<feature type="compositionally biased region" description="Polar residues" evidence="1">
    <location>
        <begin position="179"/>
        <end position="191"/>
    </location>
</feature>
<comment type="caution">
    <text evidence="3">The sequence shown here is derived from an EMBL/GenBank/DDBJ whole genome shotgun (WGS) entry which is preliminary data.</text>
</comment>
<dbReference type="RefSeq" id="WP_057807681.1">
    <property type="nucleotide sequence ID" value="NZ_AZGO01000058.1"/>
</dbReference>
<evidence type="ECO:0008006" key="5">
    <source>
        <dbReference type="Google" id="ProtNLM"/>
    </source>
</evidence>